<proteinExistence type="predicted"/>
<evidence type="ECO:0000256" key="6">
    <source>
        <dbReference type="ARBA" id="ARBA00022989"/>
    </source>
</evidence>
<evidence type="ECO:0000256" key="4">
    <source>
        <dbReference type="ARBA" id="ARBA00022692"/>
    </source>
</evidence>
<dbReference type="SUPFAM" id="SSF48264">
    <property type="entry name" value="Cytochrome P450"/>
    <property type="match status" value="1"/>
</dbReference>
<evidence type="ECO:0000313" key="12">
    <source>
        <dbReference type="EMBL" id="KAB2622893.1"/>
    </source>
</evidence>
<evidence type="ECO:0000256" key="9">
    <source>
        <dbReference type="ARBA" id="ARBA00023033"/>
    </source>
</evidence>
<evidence type="ECO:0000256" key="8">
    <source>
        <dbReference type="ARBA" id="ARBA00023004"/>
    </source>
</evidence>
<evidence type="ECO:0000256" key="7">
    <source>
        <dbReference type="ARBA" id="ARBA00023002"/>
    </source>
</evidence>
<evidence type="ECO:0000313" key="13">
    <source>
        <dbReference type="Proteomes" id="UP000327157"/>
    </source>
</evidence>
<dbReference type="Proteomes" id="UP000327157">
    <property type="component" value="Chromosome 4"/>
</dbReference>
<keyword evidence="10" id="KW-0472">Membrane</keyword>
<dbReference type="GO" id="GO:0016020">
    <property type="term" value="C:membrane"/>
    <property type="evidence" value="ECO:0007669"/>
    <property type="project" value="UniProtKB-SubCell"/>
</dbReference>
<keyword evidence="5" id="KW-0479">Metal-binding</keyword>
<dbReference type="PANTHER" id="PTHR47947:SF26">
    <property type="entry name" value="CYTOCHROME P450"/>
    <property type="match status" value="1"/>
</dbReference>
<feature type="region of interest" description="Disordered" evidence="11">
    <location>
        <begin position="216"/>
        <end position="266"/>
    </location>
</feature>
<evidence type="ECO:0000256" key="10">
    <source>
        <dbReference type="ARBA" id="ARBA00023136"/>
    </source>
</evidence>
<dbReference type="EMBL" id="SMOL01000231">
    <property type="protein sequence ID" value="KAB2622893.1"/>
    <property type="molecule type" value="Genomic_DNA"/>
</dbReference>
<sequence>MFGVKRTLVLSGSEMAKEFLKTYDKVFASRVSSLASEILGYNYAYFPFSSYGYYFSLVQKMVMAELLSPHRVKMLKQFRESEVGASMKEKYDLWTNNKKSGGSGNVVVEMKDWLAVEEHKHKKKRTISSGVSDEEERDFMDLMLSVLDDAKVNNSYEADIINKATSLESRVEISITKGSGSNLKNGRAKWGANHLEKCLCLLNDIAYNGDDEHEAEAIEGGQGNEDEAEDGHFNADNECDEDDEDDECNEGEEGHEAKEVNEEVEL</sequence>
<organism evidence="12 13">
    <name type="scientific">Pyrus ussuriensis x Pyrus communis</name>
    <dbReference type="NCBI Taxonomy" id="2448454"/>
    <lineage>
        <taxon>Eukaryota</taxon>
        <taxon>Viridiplantae</taxon>
        <taxon>Streptophyta</taxon>
        <taxon>Embryophyta</taxon>
        <taxon>Tracheophyta</taxon>
        <taxon>Spermatophyta</taxon>
        <taxon>Magnoliopsida</taxon>
        <taxon>eudicotyledons</taxon>
        <taxon>Gunneridae</taxon>
        <taxon>Pentapetalae</taxon>
        <taxon>rosids</taxon>
        <taxon>fabids</taxon>
        <taxon>Rosales</taxon>
        <taxon>Rosaceae</taxon>
        <taxon>Amygdaloideae</taxon>
        <taxon>Maleae</taxon>
        <taxon>Pyrus</taxon>
    </lineage>
</organism>
<keyword evidence="8" id="KW-0408">Iron</keyword>
<protein>
    <submittedName>
        <fullName evidence="12">Cytochrome P450 71A1-like</fullName>
    </submittedName>
</protein>
<gene>
    <name evidence="12" type="ORF">D8674_025075</name>
</gene>
<comment type="subcellular location">
    <subcellularLocation>
        <location evidence="2">Membrane</location>
    </subcellularLocation>
</comment>
<feature type="compositionally biased region" description="Basic and acidic residues" evidence="11">
    <location>
        <begin position="252"/>
        <end position="266"/>
    </location>
</feature>
<dbReference type="InterPro" id="IPR036396">
    <property type="entry name" value="Cyt_P450_sf"/>
</dbReference>
<keyword evidence="7" id="KW-0560">Oxidoreductase</keyword>
<accession>A0A5N5H8L2</accession>
<keyword evidence="9" id="KW-0503">Monooxygenase</keyword>
<evidence type="ECO:0000256" key="2">
    <source>
        <dbReference type="ARBA" id="ARBA00004370"/>
    </source>
</evidence>
<comment type="cofactor">
    <cofactor evidence="1">
        <name>heme</name>
        <dbReference type="ChEBI" id="CHEBI:30413"/>
    </cofactor>
</comment>
<evidence type="ECO:0000256" key="5">
    <source>
        <dbReference type="ARBA" id="ARBA00022723"/>
    </source>
</evidence>
<feature type="compositionally biased region" description="Acidic residues" evidence="11">
    <location>
        <begin position="237"/>
        <end position="251"/>
    </location>
</feature>
<keyword evidence="13" id="KW-1185">Reference proteome</keyword>
<evidence type="ECO:0000256" key="3">
    <source>
        <dbReference type="ARBA" id="ARBA00022617"/>
    </source>
</evidence>
<keyword evidence="3" id="KW-0349">Heme</keyword>
<reference evidence="12 13" key="1">
    <citation type="submission" date="2019-09" db="EMBL/GenBank/DDBJ databases">
        <authorList>
            <person name="Ou C."/>
        </authorList>
    </citation>
    <scope>NUCLEOTIDE SEQUENCE [LARGE SCALE GENOMIC DNA]</scope>
    <source>
        <strain evidence="12">S2</strain>
        <tissue evidence="12">Leaf</tissue>
    </source>
</reference>
<reference evidence="13" key="2">
    <citation type="submission" date="2019-10" db="EMBL/GenBank/DDBJ databases">
        <title>A de novo genome assembly of a pear dwarfing rootstock.</title>
        <authorList>
            <person name="Wang F."/>
            <person name="Wang J."/>
            <person name="Li S."/>
            <person name="Zhang Y."/>
            <person name="Fang M."/>
            <person name="Ma L."/>
            <person name="Zhao Y."/>
            <person name="Jiang S."/>
        </authorList>
    </citation>
    <scope>NUCLEOTIDE SEQUENCE [LARGE SCALE GENOMIC DNA]</scope>
</reference>
<evidence type="ECO:0000256" key="1">
    <source>
        <dbReference type="ARBA" id="ARBA00001971"/>
    </source>
</evidence>
<dbReference type="Gene3D" id="1.20.930.50">
    <property type="match status" value="1"/>
</dbReference>
<name>A0A5N5H8L2_9ROSA</name>
<dbReference type="GO" id="GO:0016705">
    <property type="term" value="F:oxidoreductase activity, acting on paired donors, with incorporation or reduction of molecular oxygen"/>
    <property type="evidence" value="ECO:0007669"/>
    <property type="project" value="InterPro"/>
</dbReference>
<dbReference type="InterPro" id="IPR050651">
    <property type="entry name" value="Plant_Cytochrome_P450_Monoox"/>
</dbReference>
<evidence type="ECO:0000256" key="11">
    <source>
        <dbReference type="SAM" id="MobiDB-lite"/>
    </source>
</evidence>
<dbReference type="GO" id="GO:0004497">
    <property type="term" value="F:monooxygenase activity"/>
    <property type="evidence" value="ECO:0007669"/>
    <property type="project" value="UniProtKB-KW"/>
</dbReference>
<comment type="caution">
    <text evidence="12">The sequence shown here is derived from an EMBL/GenBank/DDBJ whole genome shotgun (WGS) entry which is preliminary data.</text>
</comment>
<dbReference type="AlphaFoldDB" id="A0A5N5H8L2"/>
<dbReference type="PANTHER" id="PTHR47947">
    <property type="entry name" value="CYTOCHROME P450 82C3-RELATED"/>
    <property type="match status" value="1"/>
</dbReference>
<keyword evidence="4" id="KW-0812">Transmembrane</keyword>
<keyword evidence="6" id="KW-1133">Transmembrane helix</keyword>
<dbReference type="GO" id="GO:0020037">
    <property type="term" value="F:heme binding"/>
    <property type="evidence" value="ECO:0007669"/>
    <property type="project" value="InterPro"/>
</dbReference>
<dbReference type="GO" id="GO:0005506">
    <property type="term" value="F:iron ion binding"/>
    <property type="evidence" value="ECO:0007669"/>
    <property type="project" value="InterPro"/>
</dbReference>
<reference evidence="12 13" key="3">
    <citation type="submission" date="2019-11" db="EMBL/GenBank/DDBJ databases">
        <title>A de novo genome assembly of a pear dwarfing rootstock.</title>
        <authorList>
            <person name="Wang F."/>
            <person name="Wang J."/>
            <person name="Li S."/>
            <person name="Zhang Y."/>
            <person name="Fang M."/>
            <person name="Ma L."/>
            <person name="Zhao Y."/>
            <person name="Jiang S."/>
        </authorList>
    </citation>
    <scope>NUCLEOTIDE SEQUENCE [LARGE SCALE GENOMIC DNA]</scope>
    <source>
        <strain evidence="12">S2</strain>
        <tissue evidence="12">Leaf</tissue>
    </source>
</reference>